<protein>
    <submittedName>
        <fullName evidence="8">DNA-directed RNA polymerases II, IV and V subunit 11</fullName>
    </submittedName>
</protein>
<dbReference type="InterPro" id="IPR033898">
    <property type="entry name" value="RNAP_AC19"/>
</dbReference>
<evidence type="ECO:0000256" key="2">
    <source>
        <dbReference type="ARBA" id="ARBA00022478"/>
    </source>
</evidence>
<dbReference type="PANTHER" id="PTHR13946:SF28">
    <property type="entry name" value="DNA-DIRECTED RNA POLYMERASES I AND III SUBUNIT RPAC2"/>
    <property type="match status" value="1"/>
</dbReference>
<dbReference type="SUPFAM" id="SSF55257">
    <property type="entry name" value="RBP11-like subunits of RNA polymerase"/>
    <property type="match status" value="1"/>
</dbReference>
<keyword evidence="3" id="KW-0804">Transcription</keyword>
<dbReference type="PROSITE" id="PS01154">
    <property type="entry name" value="RNA_POL_L_13KD"/>
    <property type="match status" value="1"/>
</dbReference>
<feature type="compositionally biased region" description="Basic and acidic residues" evidence="6">
    <location>
        <begin position="100"/>
        <end position="114"/>
    </location>
</feature>
<dbReference type="HAMAP" id="MF_00261">
    <property type="entry name" value="RNApol_arch_Rpo11"/>
    <property type="match status" value="1"/>
</dbReference>
<dbReference type="CDD" id="cd07029">
    <property type="entry name" value="RNAP_I_III_AC19"/>
    <property type="match status" value="1"/>
</dbReference>
<dbReference type="AlphaFoldDB" id="A0ABD0ZYE7"/>
<name>A0ABD0ZYE7_CARAN</name>
<comment type="subcellular location">
    <subcellularLocation>
        <location evidence="1">Nucleus</location>
    </subcellularLocation>
</comment>
<comment type="similarity">
    <text evidence="5">Belongs to the archaeal Rpo11/eukaryotic RPB11/RPC19 RNA polymerase subunit family.</text>
</comment>
<feature type="region of interest" description="Disordered" evidence="6">
    <location>
        <begin position="100"/>
        <end position="122"/>
    </location>
</feature>
<dbReference type="Pfam" id="PF13656">
    <property type="entry name" value="RNA_pol_L_2"/>
    <property type="match status" value="1"/>
</dbReference>
<evidence type="ECO:0000256" key="6">
    <source>
        <dbReference type="SAM" id="MobiDB-lite"/>
    </source>
</evidence>
<organism evidence="8 9">
    <name type="scientific">Cardamine amara subsp. amara</name>
    <dbReference type="NCBI Taxonomy" id="228776"/>
    <lineage>
        <taxon>Eukaryota</taxon>
        <taxon>Viridiplantae</taxon>
        <taxon>Streptophyta</taxon>
        <taxon>Embryophyta</taxon>
        <taxon>Tracheophyta</taxon>
        <taxon>Spermatophyta</taxon>
        <taxon>Magnoliopsida</taxon>
        <taxon>eudicotyledons</taxon>
        <taxon>Gunneridae</taxon>
        <taxon>Pentapetalae</taxon>
        <taxon>rosids</taxon>
        <taxon>malvids</taxon>
        <taxon>Brassicales</taxon>
        <taxon>Brassicaceae</taxon>
        <taxon>Cardamineae</taxon>
        <taxon>Cardamine</taxon>
    </lineage>
</organism>
<sequence length="122" mass="14042">MEHGSFRNDTHASFTLAEEDHTLGNALRYVLCQDPRVTTATYNIQHPSLERVSIQVQTTGDPAREVFRDGCQELMLMNRHVRTVFDKAVAKFKVEEAARTKNAEEELKKQRDLFESMDIESN</sequence>
<dbReference type="GO" id="GO:0005634">
    <property type="term" value="C:nucleus"/>
    <property type="evidence" value="ECO:0007669"/>
    <property type="project" value="UniProtKB-SubCell"/>
</dbReference>
<dbReference type="EMBL" id="JBANAX010000720">
    <property type="protein sequence ID" value="KAL1195699.1"/>
    <property type="molecule type" value="Genomic_DNA"/>
</dbReference>
<evidence type="ECO:0000313" key="9">
    <source>
        <dbReference type="Proteomes" id="UP001558713"/>
    </source>
</evidence>
<proteinExistence type="inferred from homology"/>
<dbReference type="InterPro" id="IPR036603">
    <property type="entry name" value="RBP11-like"/>
</dbReference>
<evidence type="ECO:0000313" key="8">
    <source>
        <dbReference type="EMBL" id="KAL1195699.1"/>
    </source>
</evidence>
<keyword evidence="9" id="KW-1185">Reference proteome</keyword>
<evidence type="ECO:0000256" key="5">
    <source>
        <dbReference type="ARBA" id="ARBA00025751"/>
    </source>
</evidence>
<evidence type="ECO:0000256" key="3">
    <source>
        <dbReference type="ARBA" id="ARBA00023163"/>
    </source>
</evidence>
<dbReference type="Proteomes" id="UP001558713">
    <property type="component" value="Unassembled WGS sequence"/>
</dbReference>
<dbReference type="Gene3D" id="3.30.1360.10">
    <property type="entry name" value="RNA polymerase, RBP11-like subunit"/>
    <property type="match status" value="1"/>
</dbReference>
<evidence type="ECO:0000256" key="4">
    <source>
        <dbReference type="ARBA" id="ARBA00023242"/>
    </source>
</evidence>
<dbReference type="InterPro" id="IPR008193">
    <property type="entry name" value="RNA_pol_Rpb11_13-16kDa_CS"/>
</dbReference>
<reference evidence="8 9" key="1">
    <citation type="submission" date="2024-04" db="EMBL/GenBank/DDBJ databases">
        <title>Genome assembly C_amara_ONT_v2.</title>
        <authorList>
            <person name="Yant L."/>
            <person name="Moore C."/>
            <person name="Slenker M."/>
        </authorList>
    </citation>
    <scope>NUCLEOTIDE SEQUENCE [LARGE SCALE GENOMIC DNA]</scope>
    <source>
        <tissue evidence="8">Leaf</tissue>
    </source>
</reference>
<keyword evidence="2 8" id="KW-0240">DNA-directed RNA polymerase</keyword>
<comment type="caution">
    <text evidence="8">The sequence shown here is derived from an EMBL/GenBank/DDBJ whole genome shotgun (WGS) entry which is preliminary data.</text>
</comment>
<accession>A0ABD0ZYE7</accession>
<feature type="domain" description="DNA-directed RNA polymerase RBP11-like dimerisation" evidence="7">
    <location>
        <begin position="12"/>
        <end position="82"/>
    </location>
</feature>
<dbReference type="InterPro" id="IPR009025">
    <property type="entry name" value="RBP11-like_dimer"/>
</dbReference>
<evidence type="ECO:0000256" key="1">
    <source>
        <dbReference type="ARBA" id="ARBA00004123"/>
    </source>
</evidence>
<dbReference type="InterPro" id="IPR022905">
    <property type="entry name" value="Rpo11-like"/>
</dbReference>
<evidence type="ECO:0000259" key="7">
    <source>
        <dbReference type="Pfam" id="PF13656"/>
    </source>
</evidence>
<keyword evidence="4" id="KW-0539">Nucleus</keyword>
<gene>
    <name evidence="8" type="ORF">V5N11_035679</name>
</gene>
<dbReference type="GO" id="GO:0000428">
    <property type="term" value="C:DNA-directed RNA polymerase complex"/>
    <property type="evidence" value="ECO:0007669"/>
    <property type="project" value="UniProtKB-KW"/>
</dbReference>
<dbReference type="PANTHER" id="PTHR13946">
    <property type="entry name" value="DNA-DIRECTED RNA POLYMERASE I,II,III"/>
    <property type="match status" value="1"/>
</dbReference>